<evidence type="ECO:0000256" key="1">
    <source>
        <dbReference type="SAM" id="MobiDB-lite"/>
    </source>
</evidence>
<sequence>QEESSESGKTDSDYAEFLKICDPNEEDTGSDKDSENTTGIDE</sequence>
<organism evidence="2 3">
    <name type="scientific">Trifolium medium</name>
    <dbReference type="NCBI Taxonomy" id="97028"/>
    <lineage>
        <taxon>Eukaryota</taxon>
        <taxon>Viridiplantae</taxon>
        <taxon>Streptophyta</taxon>
        <taxon>Embryophyta</taxon>
        <taxon>Tracheophyta</taxon>
        <taxon>Spermatophyta</taxon>
        <taxon>Magnoliopsida</taxon>
        <taxon>eudicotyledons</taxon>
        <taxon>Gunneridae</taxon>
        <taxon>Pentapetalae</taxon>
        <taxon>rosids</taxon>
        <taxon>fabids</taxon>
        <taxon>Fabales</taxon>
        <taxon>Fabaceae</taxon>
        <taxon>Papilionoideae</taxon>
        <taxon>50 kb inversion clade</taxon>
        <taxon>NPAAA clade</taxon>
        <taxon>Hologalegina</taxon>
        <taxon>IRL clade</taxon>
        <taxon>Trifolieae</taxon>
        <taxon>Trifolium</taxon>
    </lineage>
</organism>
<evidence type="ECO:0000313" key="2">
    <source>
        <dbReference type="EMBL" id="MCI67377.1"/>
    </source>
</evidence>
<comment type="caution">
    <text evidence="2">The sequence shown here is derived from an EMBL/GenBank/DDBJ whole genome shotgun (WGS) entry which is preliminary data.</text>
</comment>
<feature type="non-terminal residue" evidence="2">
    <location>
        <position position="1"/>
    </location>
</feature>
<accession>A0A392U3U0</accession>
<keyword evidence="3" id="KW-1185">Reference proteome</keyword>
<evidence type="ECO:0000313" key="3">
    <source>
        <dbReference type="Proteomes" id="UP000265520"/>
    </source>
</evidence>
<proteinExistence type="predicted"/>
<dbReference type="AlphaFoldDB" id="A0A392U3U0"/>
<dbReference type="EMBL" id="LXQA010715666">
    <property type="protein sequence ID" value="MCI67377.1"/>
    <property type="molecule type" value="Genomic_DNA"/>
</dbReference>
<name>A0A392U3U0_9FABA</name>
<protein>
    <submittedName>
        <fullName evidence="2">Uncharacterized protein</fullName>
    </submittedName>
</protein>
<dbReference type="Proteomes" id="UP000265520">
    <property type="component" value="Unassembled WGS sequence"/>
</dbReference>
<feature type="compositionally biased region" description="Basic and acidic residues" evidence="1">
    <location>
        <begin position="1"/>
        <end position="12"/>
    </location>
</feature>
<feature type="region of interest" description="Disordered" evidence="1">
    <location>
        <begin position="1"/>
        <end position="42"/>
    </location>
</feature>
<reference evidence="2 3" key="1">
    <citation type="journal article" date="2018" name="Front. Plant Sci.">
        <title>Red Clover (Trifolium pratense) and Zigzag Clover (T. medium) - A Picture of Genomic Similarities and Differences.</title>
        <authorList>
            <person name="Dluhosova J."/>
            <person name="Istvanek J."/>
            <person name="Nedelnik J."/>
            <person name="Repkova J."/>
        </authorList>
    </citation>
    <scope>NUCLEOTIDE SEQUENCE [LARGE SCALE GENOMIC DNA]</scope>
    <source>
        <strain evidence="3">cv. 10/8</strain>
        <tissue evidence="2">Leaf</tissue>
    </source>
</reference>